<dbReference type="Proteomes" id="UP000243975">
    <property type="component" value="Unassembled WGS sequence"/>
</dbReference>
<reference evidence="1 2" key="1">
    <citation type="journal article" date="2016" name="Sci. Rep.">
        <title>The genome sequence of the outbreeding globe artichoke constructed de novo incorporating a phase-aware low-pass sequencing strategy of F1 progeny.</title>
        <authorList>
            <person name="Scaglione D."/>
            <person name="Reyes-Chin-Wo S."/>
            <person name="Acquadro A."/>
            <person name="Froenicke L."/>
            <person name="Portis E."/>
            <person name="Beitel C."/>
            <person name="Tirone M."/>
            <person name="Mauro R."/>
            <person name="Lo Monaco A."/>
            <person name="Mauromicale G."/>
            <person name="Faccioli P."/>
            <person name="Cattivelli L."/>
            <person name="Rieseberg L."/>
            <person name="Michelmore R."/>
            <person name="Lanteri S."/>
        </authorList>
    </citation>
    <scope>NUCLEOTIDE SEQUENCE [LARGE SCALE GENOMIC DNA]</scope>
    <source>
        <strain evidence="1">2C</strain>
    </source>
</reference>
<accession>A0A103XQ47</accession>
<dbReference type="Gramene" id="KVH94862">
    <property type="protein sequence ID" value="KVH94862"/>
    <property type="gene ID" value="Ccrd_003068"/>
</dbReference>
<evidence type="ECO:0000313" key="1">
    <source>
        <dbReference type="EMBL" id="KVH94862.1"/>
    </source>
</evidence>
<name>A0A103XQ47_CYNCS</name>
<keyword evidence="2" id="KW-1185">Reference proteome</keyword>
<gene>
    <name evidence="1" type="ORF">Ccrd_003068</name>
</gene>
<organism evidence="1 2">
    <name type="scientific">Cynara cardunculus var. scolymus</name>
    <name type="common">Globe artichoke</name>
    <name type="synonym">Cynara scolymus</name>
    <dbReference type="NCBI Taxonomy" id="59895"/>
    <lineage>
        <taxon>Eukaryota</taxon>
        <taxon>Viridiplantae</taxon>
        <taxon>Streptophyta</taxon>
        <taxon>Embryophyta</taxon>
        <taxon>Tracheophyta</taxon>
        <taxon>Spermatophyta</taxon>
        <taxon>Magnoliopsida</taxon>
        <taxon>eudicotyledons</taxon>
        <taxon>Gunneridae</taxon>
        <taxon>Pentapetalae</taxon>
        <taxon>asterids</taxon>
        <taxon>campanulids</taxon>
        <taxon>Asterales</taxon>
        <taxon>Asteraceae</taxon>
        <taxon>Carduoideae</taxon>
        <taxon>Cardueae</taxon>
        <taxon>Carduinae</taxon>
        <taxon>Cynara</taxon>
    </lineage>
</organism>
<comment type="caution">
    <text evidence="1">The sequence shown here is derived from an EMBL/GenBank/DDBJ whole genome shotgun (WGS) entry which is preliminary data.</text>
</comment>
<proteinExistence type="predicted"/>
<protein>
    <submittedName>
        <fullName evidence="1">Uncharacterized protein</fullName>
    </submittedName>
</protein>
<dbReference type="EMBL" id="LEKV01004514">
    <property type="protein sequence ID" value="KVH94862.1"/>
    <property type="molecule type" value="Genomic_DNA"/>
</dbReference>
<dbReference type="AlphaFoldDB" id="A0A103XQ47"/>
<evidence type="ECO:0000313" key="2">
    <source>
        <dbReference type="Proteomes" id="UP000243975"/>
    </source>
</evidence>
<sequence>MPKRHTLKTVTVFGLLPDNIKNRIDQLGTFGIVTFSPVVSGTRLAKNKVVRSEDLTIGTRSETVHGTGLKIHEHSPWNEPATTCFIVIDIDPLKLEIGIALVTAGGINAVFRTNHLPELGTDLVAALASLDVKNLTHFFLKLN</sequence>